<dbReference type="AlphaFoldDB" id="A0A9X2FDK9"/>
<reference evidence="4" key="1">
    <citation type="submission" date="2022-06" db="EMBL/GenBank/DDBJ databases">
        <title>Aeoliella straminimaris, a novel planctomycete from sediments.</title>
        <authorList>
            <person name="Vitorino I.R."/>
            <person name="Lage O.M."/>
        </authorList>
    </citation>
    <scope>NUCLEOTIDE SEQUENCE</scope>
    <source>
        <strain evidence="4">ICT_H6.2</strain>
    </source>
</reference>
<dbReference type="RefSeq" id="WP_252854352.1">
    <property type="nucleotide sequence ID" value="NZ_JAMXLR010000072.1"/>
</dbReference>
<feature type="chain" id="PRO_5040865661" evidence="2">
    <location>
        <begin position="34"/>
        <end position="346"/>
    </location>
</feature>
<dbReference type="EMBL" id="JAMXLR010000072">
    <property type="protein sequence ID" value="MCO6046238.1"/>
    <property type="molecule type" value="Genomic_DNA"/>
</dbReference>
<dbReference type="Proteomes" id="UP001155241">
    <property type="component" value="Unassembled WGS sequence"/>
</dbReference>
<dbReference type="PANTHER" id="PTHR43301:SF3">
    <property type="entry name" value="ARABINAN ENDO-1,5-ALPHA-L-ARABINOSIDASE A-RELATED"/>
    <property type="match status" value="1"/>
</dbReference>
<evidence type="ECO:0000313" key="4">
    <source>
        <dbReference type="EMBL" id="MCO6046238.1"/>
    </source>
</evidence>
<dbReference type="InterPro" id="IPR055133">
    <property type="entry name" value="BT_3657-like_N"/>
</dbReference>
<evidence type="ECO:0000256" key="1">
    <source>
        <dbReference type="SAM" id="MobiDB-lite"/>
    </source>
</evidence>
<dbReference type="CDD" id="cd08983">
    <property type="entry name" value="GH43_Bt3655-like"/>
    <property type="match status" value="1"/>
</dbReference>
<feature type="domain" description="Arabinosidase BT-3657-like N-terminal" evidence="3">
    <location>
        <begin position="22"/>
        <end position="152"/>
    </location>
</feature>
<protein>
    <submittedName>
        <fullName evidence="4">Glycoside hydrolase family 43 protein</fullName>
    </submittedName>
</protein>
<proteinExistence type="predicted"/>
<organism evidence="4 5">
    <name type="scientific">Aeoliella straminimaris</name>
    <dbReference type="NCBI Taxonomy" id="2954799"/>
    <lineage>
        <taxon>Bacteria</taxon>
        <taxon>Pseudomonadati</taxon>
        <taxon>Planctomycetota</taxon>
        <taxon>Planctomycetia</taxon>
        <taxon>Pirellulales</taxon>
        <taxon>Lacipirellulaceae</taxon>
        <taxon>Aeoliella</taxon>
    </lineage>
</organism>
<sequence length="346" mass="38347">MVAIAYRRTVPVAVCACLAALLVLVGAASTASAEESGGNSSGKDSVYLFTSFEEPATDGLRFLWSDDGLHWQRIPGVFLKPTVGQGRLMRDPSCVRGPEGTFHLVWTTNWRGDLGFGYASSRDLVHWSPQRFIPAMKHEPDAVNVWAPELFHDSEGQDFIIVWASTIPGRYPLGVEREDNNHRMYYTRTSDFKHFTPPKLFCEPGFSVIDAVIVPWGRDGGPAYKLVLKDNTRPVLALRVAEGDSPTGPWRNISEPITDFKTEGPTVAKVGDRWVIYFDRYGDHQFGAVATSDFESFENLGGDIDFPAGHKHGTVLQVTRAELERLQKAGSEQKPKPGKPAQRSEP</sequence>
<keyword evidence="5" id="KW-1185">Reference proteome</keyword>
<name>A0A9X2FDK9_9BACT</name>
<dbReference type="InterPro" id="IPR050727">
    <property type="entry name" value="GH43_arabinanases"/>
</dbReference>
<keyword evidence="2" id="KW-0732">Signal</keyword>
<dbReference type="InterPro" id="IPR023296">
    <property type="entry name" value="Glyco_hydro_beta-prop_sf"/>
</dbReference>
<feature type="signal peptide" evidence="2">
    <location>
        <begin position="1"/>
        <end position="33"/>
    </location>
</feature>
<dbReference type="Pfam" id="PF22847">
    <property type="entry name" value="BT_3657-like_N"/>
    <property type="match status" value="1"/>
</dbReference>
<feature type="compositionally biased region" description="Basic and acidic residues" evidence="1">
    <location>
        <begin position="324"/>
        <end position="335"/>
    </location>
</feature>
<feature type="region of interest" description="Disordered" evidence="1">
    <location>
        <begin position="324"/>
        <end position="346"/>
    </location>
</feature>
<gene>
    <name evidence="4" type="ORF">NG895_20260</name>
</gene>
<keyword evidence="4" id="KW-0378">Hydrolase</keyword>
<comment type="caution">
    <text evidence="4">The sequence shown here is derived from an EMBL/GenBank/DDBJ whole genome shotgun (WGS) entry which is preliminary data.</text>
</comment>
<accession>A0A9X2FDK9</accession>
<dbReference type="GO" id="GO:0016787">
    <property type="term" value="F:hydrolase activity"/>
    <property type="evidence" value="ECO:0007669"/>
    <property type="project" value="UniProtKB-KW"/>
</dbReference>
<evidence type="ECO:0000256" key="2">
    <source>
        <dbReference type="SAM" id="SignalP"/>
    </source>
</evidence>
<dbReference type="SUPFAM" id="SSF75005">
    <property type="entry name" value="Arabinanase/levansucrase/invertase"/>
    <property type="match status" value="1"/>
</dbReference>
<dbReference type="PANTHER" id="PTHR43301">
    <property type="entry name" value="ARABINAN ENDO-1,5-ALPHA-L-ARABINOSIDASE"/>
    <property type="match status" value="1"/>
</dbReference>
<evidence type="ECO:0000313" key="5">
    <source>
        <dbReference type="Proteomes" id="UP001155241"/>
    </source>
</evidence>
<evidence type="ECO:0000259" key="3">
    <source>
        <dbReference type="Pfam" id="PF22847"/>
    </source>
</evidence>
<dbReference type="Gene3D" id="2.115.10.20">
    <property type="entry name" value="Glycosyl hydrolase domain, family 43"/>
    <property type="match status" value="1"/>
</dbReference>